<dbReference type="InterPro" id="IPR017853">
    <property type="entry name" value="GH"/>
</dbReference>
<dbReference type="Gene3D" id="2.60.40.2320">
    <property type="match status" value="1"/>
</dbReference>
<dbReference type="Gene3D" id="2.60.40.10">
    <property type="entry name" value="Immunoglobulins"/>
    <property type="match status" value="1"/>
</dbReference>
<dbReference type="GO" id="GO:0004553">
    <property type="term" value="F:hydrolase activity, hydrolyzing O-glycosyl compounds"/>
    <property type="evidence" value="ECO:0007669"/>
    <property type="project" value="InterPro"/>
</dbReference>
<dbReference type="InterPro" id="IPR049117">
    <property type="entry name" value="pulA_all-beta"/>
</dbReference>
<sequence>MKQIEEQAVKCLFYSAEIVTLHTVMIHFTVTKEQVCPFVVEKEGTTVPFSIKSWQEWERGAIAFIQFDDPLELGVEYKLRQKNHEQTHLIKVGRVVRTEAFDQQYVYNGELGALYSHERTVFAVWTPVATEVSLLLYENWHTLEAIEYQMKRSPNGVWSVSLDGDLHQYCYLYRAKVNGKWKTTVDPYAKSVTVNGEKGVIFDLKRTDPASWPTVHPIPPEHTIIYELHIRDATVYPGSGHHKKGTYLSLAEQNTCGPWGESTGLSYIRELGVTHLELLPVADYGSVDEANREKEYNWGYDVVHYFAPEGSYASDPYDGVTRVKELKQLIAQCQRMDLRVILDVVFNHVYVMKESPFEKFVPGYYFRYDGEGNLADGTGVGNDIASERLMVRKFIVDCVTYWASEYRVDGFRFDLMGIIDQMTMKEVKRALAPINRQILLLGEGWDLETPLENDQKTTLAQARAVPFLHFFHDTFRDAVKGSTFDLNKGGFCAGNIELKETLIASMLGHEAQFDRPSQAIQYVEAHDNHTLWDKLQFVFPDEEEEVLRACHRLATAIVLTSQGIPFLHGGQEFFRTKHGEGNSYNSPDWINQLDWSRRAIYAADVEYVKGLIALRKAHRAFCFSTFSEVNTHMCPLKTPSEVIGFHYHHIAKWGPWDEMVVLHNGGGDKVDIRLPASGEWEVIVDGKKAGLVPLYTFNGHTVSVQSRSSMVLYRLNE</sequence>
<dbReference type="InterPro" id="IPR011840">
    <property type="entry name" value="PulA_typeI"/>
</dbReference>
<dbReference type="Gene3D" id="2.60.40.1180">
    <property type="entry name" value="Golgi alpha-mannosidase II"/>
    <property type="match status" value="1"/>
</dbReference>
<dbReference type="InterPro" id="IPR006047">
    <property type="entry name" value="GH13_cat_dom"/>
</dbReference>
<name>A0A0M0KGU9_ALKHA</name>
<dbReference type="PATRIC" id="fig|136160.3.peg.941"/>
<dbReference type="Pfam" id="PF00128">
    <property type="entry name" value="Alpha-amylase"/>
    <property type="match status" value="1"/>
</dbReference>
<dbReference type="SUPFAM" id="SSF51445">
    <property type="entry name" value="(Trans)glycosidases"/>
    <property type="match status" value="1"/>
</dbReference>
<dbReference type="InterPro" id="IPR013783">
    <property type="entry name" value="Ig-like_fold"/>
</dbReference>
<dbReference type="Gene3D" id="3.20.20.80">
    <property type="entry name" value="Glycosidases"/>
    <property type="match status" value="1"/>
</dbReference>
<evidence type="ECO:0000313" key="3">
    <source>
        <dbReference type="EMBL" id="KOO38024.1"/>
    </source>
</evidence>
<feature type="domain" description="Glycosyl hydrolase family 13 catalytic" evidence="2">
    <location>
        <begin position="234"/>
        <end position="615"/>
    </location>
</feature>
<accession>A0A0M0KGU9</accession>
<evidence type="ECO:0000259" key="2">
    <source>
        <dbReference type="SMART" id="SM00642"/>
    </source>
</evidence>
<protein>
    <submittedName>
        <fullName evidence="3">Pullulanase</fullName>
    </submittedName>
</protein>
<reference evidence="3" key="1">
    <citation type="submission" date="2015-08" db="EMBL/GenBank/DDBJ databases">
        <title>Complete DNA Sequence of Pseudomonas syringae pv. actinidiae, the Causal Agent of Kiwifruit Canker Disease.</title>
        <authorList>
            <person name="Rikkerink E.H.A."/>
            <person name="Fineran P.C."/>
        </authorList>
    </citation>
    <scope>NUCLEOTIDE SEQUENCE</scope>
    <source>
        <strain evidence="3">DSM 13666</strain>
    </source>
</reference>
<proteinExistence type="inferred from homology"/>
<dbReference type="EMBL" id="LILD01000001">
    <property type="protein sequence ID" value="KOO38024.1"/>
    <property type="molecule type" value="Genomic_DNA"/>
</dbReference>
<dbReference type="InterPro" id="IPR004193">
    <property type="entry name" value="Glyco_hydro_13_N"/>
</dbReference>
<dbReference type="InterPro" id="IPR013780">
    <property type="entry name" value="Glyco_hydro_b"/>
</dbReference>
<dbReference type="PANTHER" id="PTHR43002">
    <property type="entry name" value="GLYCOGEN DEBRANCHING ENZYME"/>
    <property type="match status" value="1"/>
</dbReference>
<organism evidence="3">
    <name type="scientific">Halalkalibacterium halodurans</name>
    <name type="common">Bacillus halodurans</name>
    <dbReference type="NCBI Taxonomy" id="86665"/>
    <lineage>
        <taxon>Bacteria</taxon>
        <taxon>Bacillati</taxon>
        <taxon>Bacillota</taxon>
        <taxon>Bacilli</taxon>
        <taxon>Bacillales</taxon>
        <taxon>Bacillaceae</taxon>
        <taxon>Halalkalibacterium (ex Joshi et al. 2022)</taxon>
    </lineage>
</organism>
<dbReference type="GO" id="GO:0005975">
    <property type="term" value="P:carbohydrate metabolic process"/>
    <property type="evidence" value="ECO:0007669"/>
    <property type="project" value="InterPro"/>
</dbReference>
<evidence type="ECO:0000256" key="1">
    <source>
        <dbReference type="ARBA" id="ARBA00008061"/>
    </source>
</evidence>
<comment type="similarity">
    <text evidence="1">Belongs to the glycosyl hydrolase 13 family.</text>
</comment>
<comment type="caution">
    <text evidence="3">The sequence shown here is derived from an EMBL/GenBank/DDBJ whole genome shotgun (WGS) entry which is preliminary data.</text>
</comment>
<dbReference type="RefSeq" id="WP_053430481.1">
    <property type="nucleotide sequence ID" value="NZ_LILD02000054.1"/>
</dbReference>
<dbReference type="Pfam" id="PF21653">
    <property type="entry name" value="pulA_all-beta"/>
    <property type="match status" value="1"/>
</dbReference>
<dbReference type="NCBIfam" id="TIGR02104">
    <property type="entry name" value="pulA_typeI"/>
    <property type="match status" value="1"/>
</dbReference>
<dbReference type="SMART" id="SM00642">
    <property type="entry name" value="Aamy"/>
    <property type="match status" value="1"/>
</dbReference>
<dbReference type="AlphaFoldDB" id="A0A0M0KGU9"/>
<dbReference type="CDD" id="cd02860">
    <property type="entry name" value="E_set_Pullulanase"/>
    <property type="match status" value="1"/>
</dbReference>
<dbReference type="InterPro" id="IPR014756">
    <property type="entry name" value="Ig_E-set"/>
</dbReference>
<dbReference type="SUPFAM" id="SSF81296">
    <property type="entry name" value="E set domains"/>
    <property type="match status" value="1"/>
</dbReference>
<dbReference type="CDD" id="cd11341">
    <property type="entry name" value="AmyAc_Pullulanase_LD-like"/>
    <property type="match status" value="1"/>
</dbReference>
<dbReference type="Pfam" id="PF02922">
    <property type="entry name" value="CBM_48"/>
    <property type="match status" value="1"/>
</dbReference>
<gene>
    <name evidence="3" type="ORF">AMD02_03490</name>
</gene>